<name>A0ACB9J6N4_9ASTR</name>
<gene>
    <name evidence="1" type="ORF">L1987_15092</name>
</gene>
<evidence type="ECO:0000313" key="2">
    <source>
        <dbReference type="Proteomes" id="UP001056120"/>
    </source>
</evidence>
<evidence type="ECO:0000313" key="1">
    <source>
        <dbReference type="EMBL" id="KAI3815425.1"/>
    </source>
</evidence>
<proteinExistence type="predicted"/>
<dbReference type="Proteomes" id="UP001056120">
    <property type="component" value="Linkage Group LG05"/>
</dbReference>
<protein>
    <submittedName>
        <fullName evidence="1">Uncharacterized protein</fullName>
    </submittedName>
</protein>
<reference evidence="1 2" key="2">
    <citation type="journal article" date="2022" name="Mol. Ecol. Resour.">
        <title>The genomes of chicory, endive, great burdock and yacon provide insights into Asteraceae paleo-polyploidization history and plant inulin production.</title>
        <authorList>
            <person name="Fan W."/>
            <person name="Wang S."/>
            <person name="Wang H."/>
            <person name="Wang A."/>
            <person name="Jiang F."/>
            <person name="Liu H."/>
            <person name="Zhao H."/>
            <person name="Xu D."/>
            <person name="Zhang Y."/>
        </authorList>
    </citation>
    <scope>NUCLEOTIDE SEQUENCE [LARGE SCALE GENOMIC DNA]</scope>
    <source>
        <strain evidence="2">cv. Yunnan</strain>
        <tissue evidence="1">Leaves</tissue>
    </source>
</reference>
<organism evidence="1 2">
    <name type="scientific">Smallanthus sonchifolius</name>
    <dbReference type="NCBI Taxonomy" id="185202"/>
    <lineage>
        <taxon>Eukaryota</taxon>
        <taxon>Viridiplantae</taxon>
        <taxon>Streptophyta</taxon>
        <taxon>Embryophyta</taxon>
        <taxon>Tracheophyta</taxon>
        <taxon>Spermatophyta</taxon>
        <taxon>Magnoliopsida</taxon>
        <taxon>eudicotyledons</taxon>
        <taxon>Gunneridae</taxon>
        <taxon>Pentapetalae</taxon>
        <taxon>asterids</taxon>
        <taxon>campanulids</taxon>
        <taxon>Asterales</taxon>
        <taxon>Asteraceae</taxon>
        <taxon>Asteroideae</taxon>
        <taxon>Heliantheae alliance</taxon>
        <taxon>Millerieae</taxon>
        <taxon>Smallanthus</taxon>
    </lineage>
</organism>
<accession>A0ACB9J6N4</accession>
<keyword evidence="2" id="KW-1185">Reference proteome</keyword>
<sequence>MPPRRDPENTMANTGEASIKTTTIATLLTQQLATVLPTIVTQINHSTRGSSGSVCMENTFETSDCPEELKVKYASSDFQRRALTWWNAEKKIRGREGALAMTWDKLKEIMIEEFCPSNEMEKLEIELWDLTQDSGESDAYTTRYHELFILVPHLVTPLTRKIERYIGGLPSQNRGTIMGSIPTTLEVSIRLSASLTDDLVKSGVLFRKGDKRVKEEVAKKPEYRIKKKKTSKSFAMVTPVFPVTQVAPAPGKMAWSFC</sequence>
<comment type="caution">
    <text evidence="1">The sequence shown here is derived from an EMBL/GenBank/DDBJ whole genome shotgun (WGS) entry which is preliminary data.</text>
</comment>
<reference evidence="2" key="1">
    <citation type="journal article" date="2022" name="Mol. Ecol. Resour.">
        <title>The genomes of chicory, endive, great burdock and yacon provide insights into Asteraceae palaeo-polyploidization history and plant inulin production.</title>
        <authorList>
            <person name="Fan W."/>
            <person name="Wang S."/>
            <person name="Wang H."/>
            <person name="Wang A."/>
            <person name="Jiang F."/>
            <person name="Liu H."/>
            <person name="Zhao H."/>
            <person name="Xu D."/>
            <person name="Zhang Y."/>
        </authorList>
    </citation>
    <scope>NUCLEOTIDE SEQUENCE [LARGE SCALE GENOMIC DNA]</scope>
    <source>
        <strain evidence="2">cv. Yunnan</strain>
    </source>
</reference>
<dbReference type="EMBL" id="CM042022">
    <property type="protein sequence ID" value="KAI3815425.1"/>
    <property type="molecule type" value="Genomic_DNA"/>
</dbReference>